<gene>
    <name evidence="1" type="ORF">ACH4F9_01545</name>
</gene>
<reference evidence="1 2" key="1">
    <citation type="submission" date="2024-10" db="EMBL/GenBank/DDBJ databases">
        <title>The Natural Products Discovery Center: Release of the First 8490 Sequenced Strains for Exploring Actinobacteria Biosynthetic Diversity.</title>
        <authorList>
            <person name="Kalkreuter E."/>
            <person name="Kautsar S.A."/>
            <person name="Yang D."/>
            <person name="Bader C.D."/>
            <person name="Teijaro C.N."/>
            <person name="Fluegel L."/>
            <person name="Davis C.M."/>
            <person name="Simpson J.R."/>
            <person name="Lauterbach L."/>
            <person name="Steele A.D."/>
            <person name="Gui C."/>
            <person name="Meng S."/>
            <person name="Li G."/>
            <person name="Viehrig K."/>
            <person name="Ye F."/>
            <person name="Su P."/>
            <person name="Kiefer A.F."/>
            <person name="Nichols A."/>
            <person name="Cepeda A.J."/>
            <person name="Yan W."/>
            <person name="Fan B."/>
            <person name="Jiang Y."/>
            <person name="Adhikari A."/>
            <person name="Zheng C.-J."/>
            <person name="Schuster L."/>
            <person name="Cowan T.M."/>
            <person name="Smanski M.J."/>
            <person name="Chevrette M.G."/>
            <person name="De Carvalho L.P.S."/>
            <person name="Shen B."/>
        </authorList>
    </citation>
    <scope>NUCLEOTIDE SEQUENCE [LARGE SCALE GENOMIC DNA]</scope>
    <source>
        <strain evidence="1 2">NPDC017990</strain>
    </source>
</reference>
<organism evidence="1 2">
    <name type="scientific">Streptomyces longisporoflavus</name>
    <dbReference type="NCBI Taxonomy" id="28044"/>
    <lineage>
        <taxon>Bacteria</taxon>
        <taxon>Bacillati</taxon>
        <taxon>Actinomycetota</taxon>
        <taxon>Actinomycetes</taxon>
        <taxon>Kitasatosporales</taxon>
        <taxon>Streptomycetaceae</taxon>
        <taxon>Streptomyces</taxon>
    </lineage>
</organism>
<accession>A0ABW7QJW9</accession>
<sequence>MADIYELSIALDLRDDLSEGEIADLRWHLGQGPRPATLSVVREFPVVVEDDRGELVTEDSPAPLLGCHDTALKAGGALTSVLLPRKGGWALTARQEAHPDDFDRVGELLVWLAARAEGHHARFDGSVRVGWTRFYEEDEPRPLVVRDGGVGWPS</sequence>
<name>A0ABW7QJW9_9ACTN</name>
<protein>
    <submittedName>
        <fullName evidence="1">Uncharacterized protein</fullName>
    </submittedName>
</protein>
<dbReference type="RefSeq" id="WP_397706924.1">
    <property type="nucleotide sequence ID" value="NZ_JBIRGN010000001.1"/>
</dbReference>
<keyword evidence="2" id="KW-1185">Reference proteome</keyword>
<evidence type="ECO:0000313" key="2">
    <source>
        <dbReference type="Proteomes" id="UP001610818"/>
    </source>
</evidence>
<comment type="caution">
    <text evidence="1">The sequence shown here is derived from an EMBL/GenBank/DDBJ whole genome shotgun (WGS) entry which is preliminary data.</text>
</comment>
<evidence type="ECO:0000313" key="1">
    <source>
        <dbReference type="EMBL" id="MFH8543676.1"/>
    </source>
</evidence>
<proteinExistence type="predicted"/>
<dbReference type="Proteomes" id="UP001610818">
    <property type="component" value="Unassembled WGS sequence"/>
</dbReference>
<dbReference type="EMBL" id="JBIRGQ010000001">
    <property type="protein sequence ID" value="MFH8543676.1"/>
    <property type="molecule type" value="Genomic_DNA"/>
</dbReference>